<dbReference type="InterPro" id="IPR036855">
    <property type="entry name" value="Znf_CCCH_sf"/>
</dbReference>
<evidence type="ECO:0000313" key="7">
    <source>
        <dbReference type="EMBL" id="KPM34872.1"/>
    </source>
</evidence>
<evidence type="ECO:0000256" key="1">
    <source>
        <dbReference type="ARBA" id="ARBA00022723"/>
    </source>
</evidence>
<name>A0A0P7B263_9HYPO</name>
<feature type="compositionally biased region" description="Low complexity" evidence="5">
    <location>
        <begin position="53"/>
        <end position="66"/>
    </location>
</feature>
<dbReference type="Gene3D" id="4.10.1000.10">
    <property type="entry name" value="Zinc finger, CCCH-type"/>
    <property type="match status" value="2"/>
</dbReference>
<keyword evidence="2 4" id="KW-0863">Zinc-finger</keyword>
<evidence type="ECO:0000256" key="2">
    <source>
        <dbReference type="ARBA" id="ARBA00022771"/>
    </source>
</evidence>
<feature type="compositionally biased region" description="Low complexity" evidence="5">
    <location>
        <begin position="77"/>
        <end position="92"/>
    </location>
</feature>
<gene>
    <name evidence="7" type="ORF">AK830_g11709</name>
</gene>
<reference evidence="7 8" key="1">
    <citation type="submission" date="2015-09" db="EMBL/GenBank/DDBJ databases">
        <title>Draft genome of a European isolate of the apple canker pathogen Neonectria ditissima.</title>
        <authorList>
            <person name="Gomez-Cortecero A."/>
            <person name="Harrison R.J."/>
            <person name="Armitage A.D."/>
        </authorList>
    </citation>
    <scope>NUCLEOTIDE SEQUENCE [LARGE SCALE GENOMIC DNA]</scope>
    <source>
        <strain evidence="7 8">R09/05</strain>
    </source>
</reference>
<keyword evidence="1 4" id="KW-0479">Metal-binding</keyword>
<keyword evidence="8" id="KW-1185">Reference proteome</keyword>
<feature type="compositionally biased region" description="Acidic residues" evidence="5">
    <location>
        <begin position="426"/>
        <end position="444"/>
    </location>
</feature>
<dbReference type="PROSITE" id="PS50103">
    <property type="entry name" value="ZF_C3H1"/>
    <property type="match status" value="3"/>
</dbReference>
<feature type="region of interest" description="Disordered" evidence="5">
    <location>
        <begin position="19"/>
        <end position="103"/>
    </location>
</feature>
<dbReference type="GO" id="GO:0005634">
    <property type="term" value="C:nucleus"/>
    <property type="evidence" value="ECO:0007669"/>
    <property type="project" value="TreeGrafter"/>
</dbReference>
<evidence type="ECO:0000256" key="3">
    <source>
        <dbReference type="ARBA" id="ARBA00022833"/>
    </source>
</evidence>
<feature type="region of interest" description="Disordered" evidence="5">
    <location>
        <begin position="422"/>
        <end position="444"/>
    </location>
</feature>
<dbReference type="SMART" id="SM00356">
    <property type="entry name" value="ZnF_C3H1"/>
    <property type="match status" value="4"/>
</dbReference>
<dbReference type="FunFam" id="4.10.1000.10:FF:000035">
    <property type="entry name" value="CCCH zinc finger protein, variant"/>
    <property type="match status" value="1"/>
</dbReference>
<feature type="domain" description="C3H1-type" evidence="6">
    <location>
        <begin position="336"/>
        <end position="362"/>
    </location>
</feature>
<dbReference type="InterPro" id="IPR000571">
    <property type="entry name" value="Znf_CCCH"/>
</dbReference>
<comment type="caution">
    <text evidence="7">The sequence shown here is derived from an EMBL/GenBank/DDBJ whole genome shotgun (WGS) entry which is preliminary data.</text>
</comment>
<accession>A0A0P7B263</accession>
<dbReference type="OrthoDB" id="410307at2759"/>
<dbReference type="Proteomes" id="UP000050424">
    <property type="component" value="Unassembled WGS sequence"/>
</dbReference>
<protein>
    <recommendedName>
        <fullName evidence="6">C3H1-type domain-containing protein</fullName>
    </recommendedName>
</protein>
<evidence type="ECO:0000259" key="6">
    <source>
        <dbReference type="PROSITE" id="PS50103"/>
    </source>
</evidence>
<evidence type="ECO:0000256" key="5">
    <source>
        <dbReference type="SAM" id="MobiDB-lite"/>
    </source>
</evidence>
<sequence>MSEEEKELLARIGQLAGQINRHKNQQTAPRPVESHHPGHNRHNTYRHANAPYPSRGSRGALRGGRPPAHHHRTLNLNAAGGPNNSGSSRNGSETPPGWVTRNDRHRQLINANVYEKESQNRTKAIEETRQRRLNGHRQREKTQFNEFLKHQAVASNAPTNPAGRNEIVIEGIQFCVVEGGKKLVKLSGVYQPQKIRDFRHALHDPDPLNSSFHTPKNAVVAGVKFHRTKTGNLVADRIVNDQRRSGVVKKVNEPCKMFSTTGNFFFHGWSHTKTDELDEPGSGWNSTNNPYLGTCLKGPRCRFMHDPNKVALCKEYLKEGHCANGESCDLSHDVTPERVPNCVHFAKGYCTKSDCPYTHSKASPGALVCRAFGFNGYCEKGADCTERHVFECPDFSNTGSCKVKGCKLLHRERASVLRHQAKTDETMEDVSSEDEAADSDDVDSDEVAEFIDADSDGSDFEDHKDFISL</sequence>
<feature type="domain" description="C3H1-type" evidence="6">
    <location>
        <begin position="363"/>
        <end position="391"/>
    </location>
</feature>
<proteinExistence type="predicted"/>
<dbReference type="AlphaFoldDB" id="A0A0P7B263"/>
<evidence type="ECO:0000313" key="8">
    <source>
        <dbReference type="Proteomes" id="UP000050424"/>
    </source>
</evidence>
<feature type="zinc finger region" description="C3H1-type" evidence="4">
    <location>
        <begin position="336"/>
        <end position="362"/>
    </location>
</feature>
<organism evidence="7 8">
    <name type="scientific">Neonectria ditissima</name>
    <dbReference type="NCBI Taxonomy" id="78410"/>
    <lineage>
        <taxon>Eukaryota</taxon>
        <taxon>Fungi</taxon>
        <taxon>Dikarya</taxon>
        <taxon>Ascomycota</taxon>
        <taxon>Pezizomycotina</taxon>
        <taxon>Sordariomycetes</taxon>
        <taxon>Hypocreomycetidae</taxon>
        <taxon>Hypocreales</taxon>
        <taxon>Nectriaceae</taxon>
        <taxon>Neonectria</taxon>
    </lineage>
</organism>
<dbReference type="STRING" id="78410.A0A0P7B263"/>
<feature type="zinc finger region" description="C3H1-type" evidence="4">
    <location>
        <begin position="307"/>
        <end position="335"/>
    </location>
</feature>
<feature type="zinc finger region" description="C3H1-type" evidence="4">
    <location>
        <begin position="363"/>
        <end position="391"/>
    </location>
</feature>
<dbReference type="PANTHER" id="PTHR46156:SF1">
    <property type="entry name" value="ZINC FINGER CCCH DOMAIN-CONTAINING PROTEIN 3"/>
    <property type="match status" value="1"/>
</dbReference>
<keyword evidence="3 4" id="KW-0862">Zinc</keyword>
<dbReference type="EMBL" id="LKCW01000294">
    <property type="protein sequence ID" value="KPM34872.1"/>
    <property type="molecule type" value="Genomic_DNA"/>
</dbReference>
<feature type="domain" description="C3H1-type" evidence="6">
    <location>
        <begin position="307"/>
        <end position="335"/>
    </location>
</feature>
<dbReference type="GO" id="GO:0008270">
    <property type="term" value="F:zinc ion binding"/>
    <property type="evidence" value="ECO:0007669"/>
    <property type="project" value="UniProtKB-KW"/>
</dbReference>
<evidence type="ECO:0000256" key="4">
    <source>
        <dbReference type="PROSITE-ProRule" id="PRU00723"/>
    </source>
</evidence>
<dbReference type="PANTHER" id="PTHR46156">
    <property type="entry name" value="CCCH ZINGC FINGER"/>
    <property type="match status" value="1"/>
</dbReference>
<dbReference type="SUPFAM" id="SSF90229">
    <property type="entry name" value="CCCH zinc finger"/>
    <property type="match status" value="2"/>
</dbReference>